<dbReference type="InParanoid" id="A0A0C3MYD3"/>
<organism evidence="2 3">
    <name type="scientific">Pisolithus tinctorius Marx 270</name>
    <dbReference type="NCBI Taxonomy" id="870435"/>
    <lineage>
        <taxon>Eukaryota</taxon>
        <taxon>Fungi</taxon>
        <taxon>Dikarya</taxon>
        <taxon>Basidiomycota</taxon>
        <taxon>Agaricomycotina</taxon>
        <taxon>Agaricomycetes</taxon>
        <taxon>Agaricomycetidae</taxon>
        <taxon>Boletales</taxon>
        <taxon>Sclerodermatineae</taxon>
        <taxon>Pisolithaceae</taxon>
        <taxon>Pisolithus</taxon>
    </lineage>
</organism>
<proteinExistence type="predicted"/>
<accession>A0A0C3MYD3</accession>
<dbReference type="Proteomes" id="UP000054217">
    <property type="component" value="Unassembled WGS sequence"/>
</dbReference>
<protein>
    <recommendedName>
        <fullName evidence="4">Retrotransposon gag domain-containing protein</fullName>
    </recommendedName>
</protein>
<evidence type="ECO:0000313" key="2">
    <source>
        <dbReference type="EMBL" id="KIN93884.1"/>
    </source>
</evidence>
<dbReference type="OrthoDB" id="3260975at2759"/>
<feature type="compositionally biased region" description="Polar residues" evidence="1">
    <location>
        <begin position="14"/>
        <end position="52"/>
    </location>
</feature>
<reference evidence="2 3" key="1">
    <citation type="submission" date="2014-04" db="EMBL/GenBank/DDBJ databases">
        <authorList>
            <consortium name="DOE Joint Genome Institute"/>
            <person name="Kuo A."/>
            <person name="Kohler A."/>
            <person name="Costa M.D."/>
            <person name="Nagy L.G."/>
            <person name="Floudas D."/>
            <person name="Copeland A."/>
            <person name="Barry K.W."/>
            <person name="Cichocki N."/>
            <person name="Veneault-Fourrey C."/>
            <person name="LaButti K."/>
            <person name="Lindquist E.A."/>
            <person name="Lipzen A."/>
            <person name="Lundell T."/>
            <person name="Morin E."/>
            <person name="Murat C."/>
            <person name="Sun H."/>
            <person name="Tunlid A."/>
            <person name="Henrissat B."/>
            <person name="Grigoriev I.V."/>
            <person name="Hibbett D.S."/>
            <person name="Martin F."/>
            <person name="Nordberg H.P."/>
            <person name="Cantor M.N."/>
            <person name="Hua S.X."/>
        </authorList>
    </citation>
    <scope>NUCLEOTIDE SEQUENCE [LARGE SCALE GENOMIC DNA]</scope>
    <source>
        <strain evidence="2 3">Marx 270</strain>
    </source>
</reference>
<dbReference type="EMBL" id="KN832128">
    <property type="protein sequence ID" value="KIN93884.1"/>
    <property type="molecule type" value="Genomic_DNA"/>
</dbReference>
<name>A0A0C3MYD3_PISTI</name>
<evidence type="ECO:0000256" key="1">
    <source>
        <dbReference type="SAM" id="MobiDB-lite"/>
    </source>
</evidence>
<keyword evidence="3" id="KW-1185">Reference proteome</keyword>
<dbReference type="AlphaFoldDB" id="A0A0C3MYD3"/>
<evidence type="ECO:0008006" key="4">
    <source>
        <dbReference type="Google" id="ProtNLM"/>
    </source>
</evidence>
<feature type="region of interest" description="Disordered" evidence="1">
    <location>
        <begin position="90"/>
        <end position="112"/>
    </location>
</feature>
<sequence>MPDVSPAWSLIGTPFTSDYSLPSDPQTPENTPSSPQEQASTRRIPPTRTNSPEYPGEDDFYMVFPTLPLPTPPTSSAMIIRQRERALSVPALPPPYTPTTLPAPSPAVPPPSLPPPVPQPTLSTGCPRVMAEAVPLFYGDCTEAENPSDFIKAFNHSMLFLNPLSTDTQKIKALANYLGTGSPAKRWYEDLMTMQLASWDELTKAFNDRWPTTKSASQTSEEYQTELLSHKMLEEDVGII</sequence>
<evidence type="ECO:0000313" key="3">
    <source>
        <dbReference type="Proteomes" id="UP000054217"/>
    </source>
</evidence>
<feature type="compositionally biased region" description="Pro residues" evidence="1">
    <location>
        <begin position="91"/>
        <end position="112"/>
    </location>
</feature>
<reference evidence="3" key="2">
    <citation type="submission" date="2015-01" db="EMBL/GenBank/DDBJ databases">
        <title>Evolutionary Origins and Diversification of the Mycorrhizal Mutualists.</title>
        <authorList>
            <consortium name="DOE Joint Genome Institute"/>
            <consortium name="Mycorrhizal Genomics Consortium"/>
            <person name="Kohler A."/>
            <person name="Kuo A."/>
            <person name="Nagy L.G."/>
            <person name="Floudas D."/>
            <person name="Copeland A."/>
            <person name="Barry K.W."/>
            <person name="Cichocki N."/>
            <person name="Veneault-Fourrey C."/>
            <person name="LaButti K."/>
            <person name="Lindquist E.A."/>
            <person name="Lipzen A."/>
            <person name="Lundell T."/>
            <person name="Morin E."/>
            <person name="Murat C."/>
            <person name="Riley R."/>
            <person name="Ohm R."/>
            <person name="Sun H."/>
            <person name="Tunlid A."/>
            <person name="Henrissat B."/>
            <person name="Grigoriev I.V."/>
            <person name="Hibbett D.S."/>
            <person name="Martin F."/>
        </authorList>
    </citation>
    <scope>NUCLEOTIDE SEQUENCE [LARGE SCALE GENOMIC DNA]</scope>
    <source>
        <strain evidence="3">Marx 270</strain>
    </source>
</reference>
<gene>
    <name evidence="2" type="ORF">M404DRAFT_35632</name>
</gene>
<dbReference type="HOGENOM" id="CLU_1156804_0_0_1"/>
<feature type="region of interest" description="Disordered" evidence="1">
    <location>
        <begin position="1"/>
        <end position="58"/>
    </location>
</feature>